<keyword evidence="3" id="KW-1185">Reference proteome</keyword>
<dbReference type="SUPFAM" id="SSF54427">
    <property type="entry name" value="NTF2-like"/>
    <property type="match status" value="2"/>
</dbReference>
<dbReference type="Proteomes" id="UP001212821">
    <property type="component" value="Chromosome"/>
</dbReference>
<accession>A0ABY7QEY7</accession>
<organism evidence="2 3">
    <name type="scientific">Kitasatospora cathayae</name>
    <dbReference type="NCBI Taxonomy" id="3004092"/>
    <lineage>
        <taxon>Bacteria</taxon>
        <taxon>Bacillati</taxon>
        <taxon>Actinomycetota</taxon>
        <taxon>Actinomycetes</taxon>
        <taxon>Kitasatosporales</taxon>
        <taxon>Streptomycetaceae</taxon>
        <taxon>Kitasatospora</taxon>
    </lineage>
</organism>
<protein>
    <submittedName>
        <fullName evidence="2">Nuclear transport factor 2 family protein</fullName>
    </submittedName>
</protein>
<dbReference type="InterPro" id="IPR037401">
    <property type="entry name" value="SnoaL-like"/>
</dbReference>
<evidence type="ECO:0000313" key="2">
    <source>
        <dbReference type="EMBL" id="WBP91323.1"/>
    </source>
</evidence>
<dbReference type="Gene3D" id="3.10.450.50">
    <property type="match status" value="2"/>
</dbReference>
<gene>
    <name evidence="2" type="ORF">O1G21_39205</name>
</gene>
<dbReference type="Pfam" id="PF12680">
    <property type="entry name" value="SnoaL_2"/>
    <property type="match status" value="1"/>
</dbReference>
<proteinExistence type="predicted"/>
<evidence type="ECO:0000313" key="3">
    <source>
        <dbReference type="Proteomes" id="UP001212821"/>
    </source>
</evidence>
<dbReference type="EMBL" id="CP115450">
    <property type="protein sequence ID" value="WBP91323.1"/>
    <property type="molecule type" value="Genomic_DNA"/>
</dbReference>
<feature type="domain" description="SnoaL-like" evidence="1">
    <location>
        <begin position="27"/>
        <end position="108"/>
    </location>
</feature>
<name>A0ABY7QEY7_9ACTN</name>
<dbReference type="RefSeq" id="WP_270150594.1">
    <property type="nucleotide sequence ID" value="NZ_CP115450.1"/>
</dbReference>
<dbReference type="InterPro" id="IPR032710">
    <property type="entry name" value="NTF2-like_dom_sf"/>
</dbReference>
<sequence length="304" mass="34158">MPEPTALDTLRATLTAGSYEHRALTVVHRWYSGYETANRDPDHQGEIVTEDFTLHRPPQSGQPDVHGRQAYLDFFAAMDPAQANAHHLRSHAIEHTGPDTAQVTVTHDFETAGPAMNGSTLLQYDLQLVQHPAERLPRISICDLQVLARQDKPFTDALVENRVLAFVHYWCSLLEQPADSAEELRELLHPELAMTLPDGRVLHTFDEVAAWYAQAGELVDVSTHHVIDPVITPGEDGDHRLTVDFAWEGISRTGQPMTARTRHDWTLTDTGERYLRLKRFHVTALEPFTPVTAEEALAHHDAAR</sequence>
<reference evidence="3" key="1">
    <citation type="submission" date="2022-12" db="EMBL/GenBank/DDBJ databases">
        <authorList>
            <person name="Mo P."/>
        </authorList>
    </citation>
    <scope>NUCLEOTIDE SEQUENCE [LARGE SCALE GENOMIC DNA]</scope>
    <source>
        <strain evidence="3">HUAS 3-15</strain>
    </source>
</reference>
<evidence type="ECO:0000259" key="1">
    <source>
        <dbReference type="Pfam" id="PF12680"/>
    </source>
</evidence>